<keyword evidence="4" id="KW-1133">Transmembrane helix</keyword>
<keyword evidence="4" id="KW-0472">Membrane</keyword>
<sequence>MKKTLLVYMLIIAVFVLYLFRYAAEGREKGAWEDQGLHGDIGETYVMITFQSGMEYWKSILKGYEDAADALGVSIEYRGATRYDAQEQRLVLEQAIARKPAGIAVSAIDPYSLLPTINKAVEAGIPIVLFDADSPGSQAYSFLGTDNYNAGVTAADKMAQLLGRKGSVGIITINSQQNHEERTQGFKDTIKDRYPGMKVIATADGRGDPVNAREAASRMLQKYPDLSGIFVTDAASGAGTGEAVLGAKRIGSVKIVSFDTNKATLDMIQGGTISASIGQGTWNMGYWSLQYLFHLHHGLTVPAPSSSGQNTPLPVRVDTGISVITKANVDDYYAK</sequence>
<keyword evidence="4" id="KW-0812">Transmembrane</keyword>
<keyword evidence="3" id="KW-0732">Signal</keyword>
<comment type="caution">
    <text evidence="6">The sequence shown here is derived from an EMBL/GenBank/DDBJ whole genome shotgun (WGS) entry which is preliminary data.</text>
</comment>
<dbReference type="InterPro" id="IPR028082">
    <property type="entry name" value="Peripla_BP_I"/>
</dbReference>
<dbReference type="Gene3D" id="3.40.50.2300">
    <property type="match status" value="2"/>
</dbReference>
<dbReference type="PANTHER" id="PTHR46847:SF1">
    <property type="entry name" value="D-ALLOSE-BINDING PERIPLASMIC PROTEIN-RELATED"/>
    <property type="match status" value="1"/>
</dbReference>
<dbReference type="InterPro" id="IPR025997">
    <property type="entry name" value="SBP_2_dom"/>
</dbReference>
<name>A0ABV5B094_9BACL</name>
<dbReference type="CDD" id="cd19969">
    <property type="entry name" value="PBP1_ABC_sugar_binding-like"/>
    <property type="match status" value="1"/>
</dbReference>
<organism evidence="6 7">
    <name type="scientific">Paenibacillus enshidis</name>
    <dbReference type="NCBI Taxonomy" id="1458439"/>
    <lineage>
        <taxon>Bacteria</taxon>
        <taxon>Bacillati</taxon>
        <taxon>Bacillota</taxon>
        <taxon>Bacilli</taxon>
        <taxon>Bacillales</taxon>
        <taxon>Paenibacillaceae</taxon>
        <taxon>Paenibacillus</taxon>
    </lineage>
</organism>
<evidence type="ECO:0000313" key="6">
    <source>
        <dbReference type="EMBL" id="MFB5269898.1"/>
    </source>
</evidence>
<keyword evidence="7" id="KW-1185">Reference proteome</keyword>
<comment type="similarity">
    <text evidence="2">Belongs to the bacterial solute-binding protein 2 family.</text>
</comment>
<evidence type="ECO:0000256" key="4">
    <source>
        <dbReference type="SAM" id="Phobius"/>
    </source>
</evidence>
<dbReference type="SUPFAM" id="SSF53822">
    <property type="entry name" value="Periplasmic binding protein-like I"/>
    <property type="match status" value="1"/>
</dbReference>
<evidence type="ECO:0000256" key="3">
    <source>
        <dbReference type="ARBA" id="ARBA00022729"/>
    </source>
</evidence>
<dbReference type="PANTHER" id="PTHR46847">
    <property type="entry name" value="D-ALLOSE-BINDING PERIPLASMIC PROTEIN-RELATED"/>
    <property type="match status" value="1"/>
</dbReference>
<feature type="domain" description="Periplasmic binding protein" evidence="5">
    <location>
        <begin position="48"/>
        <end position="294"/>
    </location>
</feature>
<protein>
    <submittedName>
        <fullName evidence="6">Substrate-binding domain-containing protein</fullName>
    </submittedName>
</protein>
<dbReference type="Proteomes" id="UP001580346">
    <property type="component" value="Unassembled WGS sequence"/>
</dbReference>
<evidence type="ECO:0000259" key="5">
    <source>
        <dbReference type="Pfam" id="PF13407"/>
    </source>
</evidence>
<feature type="transmembrane region" description="Helical" evidence="4">
    <location>
        <begin position="6"/>
        <end position="24"/>
    </location>
</feature>
<dbReference type="RefSeq" id="WP_375358168.1">
    <property type="nucleotide sequence ID" value="NZ_JBHHMI010000045.1"/>
</dbReference>
<evidence type="ECO:0000313" key="7">
    <source>
        <dbReference type="Proteomes" id="UP001580346"/>
    </source>
</evidence>
<evidence type="ECO:0000256" key="2">
    <source>
        <dbReference type="ARBA" id="ARBA00007639"/>
    </source>
</evidence>
<gene>
    <name evidence="6" type="ORF">ACE41H_24385</name>
</gene>
<dbReference type="EMBL" id="JBHHMI010000045">
    <property type="protein sequence ID" value="MFB5269898.1"/>
    <property type="molecule type" value="Genomic_DNA"/>
</dbReference>
<comment type="subcellular location">
    <subcellularLocation>
        <location evidence="1">Cell envelope</location>
    </subcellularLocation>
</comment>
<reference evidence="6 7" key="1">
    <citation type="submission" date="2024-09" db="EMBL/GenBank/DDBJ databases">
        <title>Paenibacillus zeirhizospherea sp. nov., isolated from surface of the maize (Zea mays) roots in a horticulture field, Hungary.</title>
        <authorList>
            <person name="Marton D."/>
            <person name="Farkas M."/>
            <person name="Bedics A."/>
            <person name="Toth E."/>
            <person name="Tancsics A."/>
            <person name="Boka K."/>
            <person name="Maroti G."/>
            <person name="Kriszt B."/>
            <person name="Cserhati M."/>
        </authorList>
    </citation>
    <scope>NUCLEOTIDE SEQUENCE [LARGE SCALE GENOMIC DNA]</scope>
    <source>
        <strain evidence="6 7">KCTC 33519</strain>
    </source>
</reference>
<evidence type="ECO:0000256" key="1">
    <source>
        <dbReference type="ARBA" id="ARBA00004196"/>
    </source>
</evidence>
<proteinExistence type="inferred from homology"/>
<dbReference type="Pfam" id="PF13407">
    <property type="entry name" value="Peripla_BP_4"/>
    <property type="match status" value="1"/>
</dbReference>
<accession>A0ABV5B094</accession>